<protein>
    <recommendedName>
        <fullName evidence="6">Glycosyl transferase family 1 domain-containing protein</fullName>
    </recommendedName>
</protein>
<dbReference type="InterPro" id="IPR001296">
    <property type="entry name" value="Glyco_trans_1"/>
</dbReference>
<proteinExistence type="predicted"/>
<gene>
    <name evidence="4" type="ORF">A2628_02005</name>
</gene>
<keyword evidence="1" id="KW-0808">Transferase</keyword>
<dbReference type="InterPro" id="IPR028098">
    <property type="entry name" value="Glyco_trans_4-like_N"/>
</dbReference>
<evidence type="ECO:0000313" key="4">
    <source>
        <dbReference type="EMBL" id="OGM27540.1"/>
    </source>
</evidence>
<feature type="domain" description="Glycosyl transferase family 1" evidence="2">
    <location>
        <begin position="203"/>
        <end position="349"/>
    </location>
</feature>
<dbReference type="EMBL" id="MGGL01000004">
    <property type="protein sequence ID" value="OGM27540.1"/>
    <property type="molecule type" value="Genomic_DNA"/>
</dbReference>
<dbReference type="Gene3D" id="3.40.50.2000">
    <property type="entry name" value="Glycogen Phosphorylase B"/>
    <property type="match status" value="2"/>
</dbReference>
<evidence type="ECO:0008006" key="6">
    <source>
        <dbReference type="Google" id="ProtNLM"/>
    </source>
</evidence>
<dbReference type="SUPFAM" id="SSF53756">
    <property type="entry name" value="UDP-Glycosyltransferase/glycogen phosphorylase"/>
    <property type="match status" value="1"/>
</dbReference>
<feature type="domain" description="Glycosyltransferase subfamily 4-like N-terminal" evidence="3">
    <location>
        <begin position="64"/>
        <end position="183"/>
    </location>
</feature>
<dbReference type="PANTHER" id="PTHR46401:SF2">
    <property type="entry name" value="GLYCOSYLTRANSFERASE WBBK-RELATED"/>
    <property type="match status" value="1"/>
</dbReference>
<dbReference type="Pfam" id="PF00534">
    <property type="entry name" value="Glycos_transf_1"/>
    <property type="match status" value="1"/>
</dbReference>
<evidence type="ECO:0000313" key="5">
    <source>
        <dbReference type="Proteomes" id="UP000179221"/>
    </source>
</evidence>
<reference evidence="4 5" key="1">
    <citation type="journal article" date="2016" name="Nat. Commun.">
        <title>Thousands of microbial genomes shed light on interconnected biogeochemical processes in an aquifer system.</title>
        <authorList>
            <person name="Anantharaman K."/>
            <person name="Brown C.T."/>
            <person name="Hug L.A."/>
            <person name="Sharon I."/>
            <person name="Castelle C.J."/>
            <person name="Probst A.J."/>
            <person name="Thomas B.C."/>
            <person name="Singh A."/>
            <person name="Wilkins M.J."/>
            <person name="Karaoz U."/>
            <person name="Brodie E.L."/>
            <person name="Williams K.H."/>
            <person name="Hubbard S.S."/>
            <person name="Banfield J.F."/>
        </authorList>
    </citation>
    <scope>NUCLEOTIDE SEQUENCE [LARGE SCALE GENOMIC DNA]</scope>
</reference>
<organism evidence="4 5">
    <name type="scientific">Candidatus Woesebacteria bacterium RIFCSPHIGHO2_01_FULL_40_22</name>
    <dbReference type="NCBI Taxonomy" id="1802499"/>
    <lineage>
        <taxon>Bacteria</taxon>
        <taxon>Candidatus Woeseibacteriota</taxon>
    </lineage>
</organism>
<sequence length="385" mass="44397">MKNLNFRRLIGIDGNEANISMRVGVHQYAYEILWGIYKLRNEWKDAYEFEVFLKNIPLDDLPEEIPGWKYRILKGEGLWIVKKLMPELIKSRKPDVFFSPNHYLPPFSLVPMVCVIHDLGYLKFSEQFKKRDFWQLKLWSAISINVSKYIIAVSNSTKKDIVRHYPFAINKTVVVHHGYDKSRFNLDIPNNDVRHILKRYKIDRSYIIFLSTLKPSKNLMGIIRAYKILKEQFSDHNLPLLVIAGKKGWLYDSIFQEVAQLNLEADIIFTDFIKESDKALLISGSELLISPSFWEGFGMHVLEAMACGIPVVISKMGSLPEVAGNAGIYVDPYDPEGIAGGIRKVLSLHDREYNILKKKLLLQSNKFSWEEAARKTLSVLTKAIS</sequence>
<dbReference type="PANTHER" id="PTHR46401">
    <property type="entry name" value="GLYCOSYLTRANSFERASE WBBK-RELATED"/>
    <property type="match status" value="1"/>
</dbReference>
<dbReference type="Proteomes" id="UP000179221">
    <property type="component" value="Unassembled WGS sequence"/>
</dbReference>
<name>A0A1F7YK18_9BACT</name>
<dbReference type="CDD" id="cd03809">
    <property type="entry name" value="GT4_MtfB-like"/>
    <property type="match status" value="1"/>
</dbReference>
<evidence type="ECO:0000256" key="1">
    <source>
        <dbReference type="ARBA" id="ARBA00022679"/>
    </source>
</evidence>
<comment type="caution">
    <text evidence="4">The sequence shown here is derived from an EMBL/GenBank/DDBJ whole genome shotgun (WGS) entry which is preliminary data.</text>
</comment>
<dbReference type="GO" id="GO:0016757">
    <property type="term" value="F:glycosyltransferase activity"/>
    <property type="evidence" value="ECO:0007669"/>
    <property type="project" value="InterPro"/>
</dbReference>
<accession>A0A1F7YK18</accession>
<dbReference type="AlphaFoldDB" id="A0A1F7YK18"/>
<evidence type="ECO:0000259" key="2">
    <source>
        <dbReference type="Pfam" id="PF00534"/>
    </source>
</evidence>
<evidence type="ECO:0000259" key="3">
    <source>
        <dbReference type="Pfam" id="PF13439"/>
    </source>
</evidence>
<dbReference type="Pfam" id="PF13439">
    <property type="entry name" value="Glyco_transf_4"/>
    <property type="match status" value="1"/>
</dbReference>